<proteinExistence type="predicted"/>
<organism evidence="1 2">
    <name type="scientific">Paraburkholderia phytofirmans</name>
    <dbReference type="NCBI Taxonomy" id="261302"/>
    <lineage>
        <taxon>Bacteria</taxon>
        <taxon>Pseudomonadati</taxon>
        <taxon>Pseudomonadota</taxon>
        <taxon>Betaproteobacteria</taxon>
        <taxon>Burkholderiales</taxon>
        <taxon>Burkholderiaceae</taxon>
        <taxon>Paraburkholderia</taxon>
    </lineage>
</organism>
<accession>A0ABW9BKI1</accession>
<sequence length="84" mass="9158">MRRCADAPIEVCDDTPLALLGFTATPHIFTVLTTVELIATQLPKPLAIPCRCNSARVSCLAASGVTRRRGADRHGVALMYFRKM</sequence>
<evidence type="ECO:0000313" key="1">
    <source>
        <dbReference type="EMBL" id="MFM0240768.1"/>
    </source>
</evidence>
<evidence type="ECO:0000313" key="2">
    <source>
        <dbReference type="Proteomes" id="UP001629274"/>
    </source>
</evidence>
<dbReference type="RefSeq" id="WP_408260839.1">
    <property type="nucleotide sequence ID" value="NZ_JAQQCK010000004.1"/>
</dbReference>
<comment type="caution">
    <text evidence="1">The sequence shown here is derived from an EMBL/GenBank/DDBJ whole genome shotgun (WGS) entry which is preliminary data.</text>
</comment>
<name>A0ABW9BKI1_9BURK</name>
<dbReference type="EMBL" id="JAQQDR010000008">
    <property type="protein sequence ID" value="MFM0240768.1"/>
    <property type="molecule type" value="Genomic_DNA"/>
</dbReference>
<protein>
    <submittedName>
        <fullName evidence="1">Uncharacterized protein</fullName>
    </submittedName>
</protein>
<dbReference type="Proteomes" id="UP001629274">
    <property type="component" value="Unassembled WGS sequence"/>
</dbReference>
<gene>
    <name evidence="1" type="ORF">PQR03_21805</name>
</gene>
<reference evidence="1 2" key="1">
    <citation type="journal article" date="2024" name="Chem. Sci.">
        <title>Discovery of megapolipeptins by genome mining of a Burkholderiales bacteria collection.</title>
        <authorList>
            <person name="Paulo B.S."/>
            <person name="Recchia M.J.J."/>
            <person name="Lee S."/>
            <person name="Fergusson C.H."/>
            <person name="Romanowski S.B."/>
            <person name="Hernandez A."/>
            <person name="Krull N."/>
            <person name="Liu D.Y."/>
            <person name="Cavanagh H."/>
            <person name="Bos A."/>
            <person name="Gray C.A."/>
            <person name="Murphy B.T."/>
            <person name="Linington R.G."/>
            <person name="Eustaquio A.S."/>
        </authorList>
    </citation>
    <scope>NUCLEOTIDE SEQUENCE [LARGE SCALE GENOMIC DNA]</scope>
    <source>
        <strain evidence="1 2">RL17-351-BIE-A</strain>
    </source>
</reference>
<keyword evidence="2" id="KW-1185">Reference proteome</keyword>